<feature type="transmembrane region" description="Helical" evidence="1">
    <location>
        <begin position="488"/>
        <end position="506"/>
    </location>
</feature>
<dbReference type="STRING" id="935700.jaqu_20140"/>
<dbReference type="RefSeq" id="WP_052500904.1">
    <property type="nucleotide sequence ID" value="NZ_FZPF01000006.1"/>
</dbReference>
<organism evidence="3 4">
    <name type="scientific">Jannaschia aquimarina</name>
    <dbReference type="NCBI Taxonomy" id="935700"/>
    <lineage>
        <taxon>Bacteria</taxon>
        <taxon>Pseudomonadati</taxon>
        <taxon>Pseudomonadota</taxon>
        <taxon>Alphaproteobacteria</taxon>
        <taxon>Rhodobacterales</taxon>
        <taxon>Roseobacteraceae</taxon>
        <taxon>Jannaschia</taxon>
    </lineage>
</organism>
<feature type="transmembrane region" description="Helical" evidence="1">
    <location>
        <begin position="373"/>
        <end position="393"/>
    </location>
</feature>
<feature type="domain" description="DUF112" evidence="2">
    <location>
        <begin position="23"/>
        <end position="457"/>
    </location>
</feature>
<gene>
    <name evidence="3" type="ORF">jaqu_20140</name>
</gene>
<feature type="transmembrane region" description="Helical" evidence="1">
    <location>
        <begin position="149"/>
        <end position="168"/>
    </location>
</feature>
<dbReference type="PANTHER" id="PTHR35342">
    <property type="entry name" value="TRICARBOXYLIC TRANSPORT PROTEIN"/>
    <property type="match status" value="1"/>
</dbReference>
<feature type="transmembrane region" description="Helical" evidence="1">
    <location>
        <begin position="20"/>
        <end position="37"/>
    </location>
</feature>
<comment type="caution">
    <text evidence="3">The sequence shown here is derived from an EMBL/GenBank/DDBJ whole genome shotgun (WGS) entry which is preliminary data.</text>
</comment>
<dbReference type="AlphaFoldDB" id="A0A0D1CNE5"/>
<dbReference type="Proteomes" id="UP000032232">
    <property type="component" value="Unassembled WGS sequence"/>
</dbReference>
<feature type="transmembrane region" description="Helical" evidence="1">
    <location>
        <begin position="204"/>
        <end position="222"/>
    </location>
</feature>
<evidence type="ECO:0000256" key="1">
    <source>
        <dbReference type="SAM" id="Phobius"/>
    </source>
</evidence>
<feature type="transmembrane region" description="Helical" evidence="1">
    <location>
        <begin position="413"/>
        <end position="441"/>
    </location>
</feature>
<dbReference type="OrthoDB" id="7793556at2"/>
<feature type="transmembrane region" description="Helical" evidence="1">
    <location>
        <begin position="114"/>
        <end position="137"/>
    </location>
</feature>
<dbReference type="PATRIC" id="fig|935700.4.peg.2081"/>
<feature type="transmembrane region" description="Helical" evidence="1">
    <location>
        <begin position="74"/>
        <end position="93"/>
    </location>
</feature>
<reference evidence="3 4" key="1">
    <citation type="submission" date="2015-02" db="EMBL/GenBank/DDBJ databases">
        <title>Genome Sequence of Jannaschia aquimarina DSM28248, a member of the Roseobacter clade.</title>
        <authorList>
            <person name="Voget S."/>
            <person name="Daniel R."/>
        </authorList>
    </citation>
    <scope>NUCLEOTIDE SEQUENCE [LARGE SCALE GENOMIC DNA]</scope>
    <source>
        <strain evidence="3 4">GSW-M26</strain>
    </source>
</reference>
<dbReference type="PANTHER" id="PTHR35342:SF5">
    <property type="entry name" value="TRICARBOXYLIC TRANSPORT PROTEIN"/>
    <property type="match status" value="1"/>
</dbReference>
<protein>
    <submittedName>
        <fullName evidence="3">Tripartite tricarboxylate transporter TctA family protein</fullName>
    </submittedName>
</protein>
<dbReference type="EMBL" id="JYFE01000037">
    <property type="protein sequence ID" value="KIT16262.1"/>
    <property type="molecule type" value="Genomic_DNA"/>
</dbReference>
<accession>A0A0D1CNE5</accession>
<feature type="transmembrane region" description="Helical" evidence="1">
    <location>
        <begin position="175"/>
        <end position="192"/>
    </location>
</feature>
<proteinExistence type="predicted"/>
<keyword evidence="1" id="KW-0472">Membrane</keyword>
<keyword evidence="4" id="KW-1185">Reference proteome</keyword>
<feature type="transmembrane region" description="Helical" evidence="1">
    <location>
        <begin position="333"/>
        <end position="353"/>
    </location>
</feature>
<evidence type="ECO:0000313" key="4">
    <source>
        <dbReference type="Proteomes" id="UP000032232"/>
    </source>
</evidence>
<feature type="transmembrane region" description="Helical" evidence="1">
    <location>
        <begin position="44"/>
        <end position="68"/>
    </location>
</feature>
<evidence type="ECO:0000313" key="3">
    <source>
        <dbReference type="EMBL" id="KIT16262.1"/>
    </source>
</evidence>
<dbReference type="Pfam" id="PF01970">
    <property type="entry name" value="TctA"/>
    <property type="match status" value="1"/>
</dbReference>
<feature type="transmembrane region" description="Helical" evidence="1">
    <location>
        <begin position="448"/>
        <end position="465"/>
    </location>
</feature>
<keyword evidence="1" id="KW-0812">Transmembrane</keyword>
<evidence type="ECO:0000259" key="2">
    <source>
        <dbReference type="Pfam" id="PF01970"/>
    </source>
</evidence>
<feature type="transmembrane region" description="Helical" evidence="1">
    <location>
        <begin position="262"/>
        <end position="284"/>
    </location>
</feature>
<keyword evidence="1" id="KW-1133">Transmembrane helix</keyword>
<name>A0A0D1CNE5_9RHOB</name>
<sequence length="516" mass="54171">MSAFQDLIGGFGMLFGDPQAVGFTILAAFVGIVFGALPGLTASAAIAMLLPLSFYLGPLPALAFLYVIGKSGRYGGSIAAILFNTPGTAASAATMQDGHPMAKRGQPNRALRTATLASVFGDYVGEIILIFGAVWIAQYTRTFGPTEYFAIYLMAFVVIGSVVGKSILKGLLSTVLGAMVALIGVDIITNTPRLTFGTQDLRDGMSLVPLLIGVFVISEIIIQAERMAKQVAVDAGIADEHVEDRLTFAEVRGLIPLLFRSSLMGSVIGMMPGLGSSVACFVAYGEEKRRAANREEWGTGVIEGIAAPESANNAVSGPSMIPLLTLGVPGSTVAAVLIGVFLIHGIQVGPLLFSETNMIITDAGDFFSSRELVFALFAAGLLGIAAYGLMGFWGGPLIGKTIARIPPRFLYPFIFLTSVAAAYSARASILDVAIALVFGVVGYLMRRTGFAPAAFVIAFVLARPMEEAFRQALLLSDDGVLIFLREPVAGGFLLVGLLVLILRAIGTNRAARRAAA</sequence>
<dbReference type="InterPro" id="IPR002823">
    <property type="entry name" value="DUF112_TM"/>
</dbReference>